<evidence type="ECO:0000256" key="5">
    <source>
        <dbReference type="ARBA" id="ARBA00023237"/>
    </source>
</evidence>
<dbReference type="PROSITE" id="PS51257">
    <property type="entry name" value="PROKAR_LIPOPROTEIN"/>
    <property type="match status" value="1"/>
</dbReference>
<sequence>MKTKSYKNIIILLSAIVILTGCKRGFLDVPPQGSLTRIQALIDPAAADKLVAGAYNTLYLQGTVGLKLVILGDVTSDDSDKGSVESDPGFDGVFVDNFTHNSNTGIFNDVWREYYSSIGRINEALGVLEAGTYDETVKKRLIAEVRFLRGYYYFNLVRIFGGVPKIIKVIPPAEQNNPENQTRATAEEIYAQIVEDLTYGVDNLPEKESPVISTGRATKGAAQGLLSKVYLYQQNWQGAYDMSLAVISSNKYDLATDYAKVFRENAASKEEGGVNNVESIFEVQTGPNRATDGSCNAISKNYSNFQAPRGSFPNQTVNGQLWNGGDLGFGLNTPSANLAAAYEPDDARRAATIIFTSNSPTVLWDGFTIPAKPDVVSDRYNYKAYHSPFAESLSCNGLLTDKDNRPKNIRLIRYAEVLLINAEAATHVGGDALTPLTEVRARAGLGTTPATVANIWKERRVELAMEADRFFDLVRTGQAATVMQAAGKPFVAGKHELFPIPQIQIDFSNGLLKQNPNY</sequence>
<evidence type="ECO:0000259" key="7">
    <source>
        <dbReference type="Pfam" id="PF14322"/>
    </source>
</evidence>
<protein>
    <submittedName>
        <fullName evidence="8">RagB/SusD family nutrient uptake outer membrane protein</fullName>
    </submittedName>
</protein>
<dbReference type="Proteomes" id="UP001202248">
    <property type="component" value="Unassembled WGS sequence"/>
</dbReference>
<evidence type="ECO:0000259" key="6">
    <source>
        <dbReference type="Pfam" id="PF07980"/>
    </source>
</evidence>
<dbReference type="EMBL" id="JAKWBL010000004">
    <property type="protein sequence ID" value="MCH5599661.1"/>
    <property type="molecule type" value="Genomic_DNA"/>
</dbReference>
<dbReference type="InterPro" id="IPR011990">
    <property type="entry name" value="TPR-like_helical_dom_sf"/>
</dbReference>
<dbReference type="Pfam" id="PF14322">
    <property type="entry name" value="SusD-like_3"/>
    <property type="match status" value="1"/>
</dbReference>
<dbReference type="InterPro" id="IPR012944">
    <property type="entry name" value="SusD_RagB_dom"/>
</dbReference>
<name>A0ABS9SN16_9BACT</name>
<accession>A0ABS9SN16</accession>
<comment type="similarity">
    <text evidence="2">Belongs to the SusD family.</text>
</comment>
<proteinExistence type="inferred from homology"/>
<evidence type="ECO:0000256" key="4">
    <source>
        <dbReference type="ARBA" id="ARBA00023136"/>
    </source>
</evidence>
<feature type="domain" description="RagB/SusD" evidence="6">
    <location>
        <begin position="342"/>
        <end position="518"/>
    </location>
</feature>
<keyword evidence="9" id="KW-1185">Reference proteome</keyword>
<keyword evidence="3" id="KW-0732">Signal</keyword>
<comment type="caution">
    <text evidence="8">The sequence shown here is derived from an EMBL/GenBank/DDBJ whole genome shotgun (WGS) entry which is preliminary data.</text>
</comment>
<feature type="domain" description="SusD-like N-terminal" evidence="7">
    <location>
        <begin position="101"/>
        <end position="231"/>
    </location>
</feature>
<dbReference type="Gene3D" id="1.25.40.390">
    <property type="match status" value="1"/>
</dbReference>
<gene>
    <name evidence="8" type="ORF">MKP09_17965</name>
</gene>
<evidence type="ECO:0000256" key="2">
    <source>
        <dbReference type="ARBA" id="ARBA00006275"/>
    </source>
</evidence>
<dbReference type="RefSeq" id="WP_240831699.1">
    <property type="nucleotide sequence ID" value="NZ_JAKWBL010000004.1"/>
</dbReference>
<evidence type="ECO:0000256" key="1">
    <source>
        <dbReference type="ARBA" id="ARBA00004442"/>
    </source>
</evidence>
<dbReference type="SUPFAM" id="SSF48452">
    <property type="entry name" value="TPR-like"/>
    <property type="match status" value="1"/>
</dbReference>
<dbReference type="CDD" id="cd08977">
    <property type="entry name" value="SusD"/>
    <property type="match status" value="1"/>
</dbReference>
<keyword evidence="5" id="KW-0998">Cell outer membrane</keyword>
<evidence type="ECO:0000313" key="9">
    <source>
        <dbReference type="Proteomes" id="UP001202248"/>
    </source>
</evidence>
<evidence type="ECO:0000313" key="8">
    <source>
        <dbReference type="EMBL" id="MCH5599661.1"/>
    </source>
</evidence>
<organism evidence="8 9">
    <name type="scientific">Niabella ginsengisoli</name>
    <dbReference type="NCBI Taxonomy" id="522298"/>
    <lineage>
        <taxon>Bacteria</taxon>
        <taxon>Pseudomonadati</taxon>
        <taxon>Bacteroidota</taxon>
        <taxon>Chitinophagia</taxon>
        <taxon>Chitinophagales</taxon>
        <taxon>Chitinophagaceae</taxon>
        <taxon>Niabella</taxon>
    </lineage>
</organism>
<dbReference type="InterPro" id="IPR033985">
    <property type="entry name" value="SusD-like_N"/>
</dbReference>
<comment type="subcellular location">
    <subcellularLocation>
        <location evidence="1">Cell outer membrane</location>
    </subcellularLocation>
</comment>
<reference evidence="8 9" key="1">
    <citation type="submission" date="2022-02" db="EMBL/GenBank/DDBJ databases">
        <authorList>
            <person name="Min J."/>
        </authorList>
    </citation>
    <scope>NUCLEOTIDE SEQUENCE [LARGE SCALE GENOMIC DNA]</scope>
    <source>
        <strain evidence="8 9">GR10-1</strain>
    </source>
</reference>
<keyword evidence="4" id="KW-0472">Membrane</keyword>
<dbReference type="Pfam" id="PF07980">
    <property type="entry name" value="SusD_RagB"/>
    <property type="match status" value="1"/>
</dbReference>
<evidence type="ECO:0000256" key="3">
    <source>
        <dbReference type="ARBA" id="ARBA00022729"/>
    </source>
</evidence>